<accession>A0ABS6SHK4</accession>
<dbReference type="EMBL" id="JAGSPA010000003">
    <property type="protein sequence ID" value="MBV7257327.1"/>
    <property type="molecule type" value="Genomic_DNA"/>
</dbReference>
<evidence type="ECO:0000256" key="1">
    <source>
        <dbReference type="RuleBase" id="RU369025"/>
    </source>
</evidence>
<comment type="caution">
    <text evidence="4">The sequence shown here is derived from an EMBL/GenBank/DDBJ whole genome shotgun (WGS) entry which is preliminary data.</text>
</comment>
<dbReference type="InterPro" id="IPR006685">
    <property type="entry name" value="MscS_channel_2nd"/>
</dbReference>
<sequence length="319" mass="34742">MQDQAAENAAQAPAENESIVGEVGDSLSIIGTLTEQLTEMARGLIAALPTLAIAIVVLVIFGIIAKMLSKVAGKAAAKAGERKSLVNLTQTLTKVAVWIVGILLTMTIVFPSMTLGSLIAALGLGSVAIGFAFQDVFENFLAGILLMLREKMKIGDHIECEGISGEVTHISLRETYIRKLSNEVTIMPNSMLFKNPVEIHTDNPMRRHQITAGVSYDTDADMARDLIQKTVEGCELVDNDRPVQVFASEFGDSSVNFTVRWWAGSKPVDMHRSRDEVIRAIKRALDDAGVEIPFPYRTLTFKEPLPVQRMNAGNDDSEA</sequence>
<keyword evidence="5" id="KW-1185">Reference proteome</keyword>
<dbReference type="PANTHER" id="PTHR30221">
    <property type="entry name" value="SMALL-CONDUCTANCE MECHANOSENSITIVE CHANNEL"/>
    <property type="match status" value="1"/>
</dbReference>
<feature type="domain" description="Mechanosensitive ion channel MscS" evidence="2">
    <location>
        <begin position="135"/>
        <end position="197"/>
    </location>
</feature>
<organism evidence="4 5">
    <name type="scientific">Pacificimonas pallii</name>
    <dbReference type="NCBI Taxonomy" id="2827236"/>
    <lineage>
        <taxon>Bacteria</taxon>
        <taxon>Pseudomonadati</taxon>
        <taxon>Pseudomonadota</taxon>
        <taxon>Alphaproteobacteria</taxon>
        <taxon>Sphingomonadales</taxon>
        <taxon>Sphingosinicellaceae</taxon>
        <taxon>Pacificimonas</taxon>
    </lineage>
</organism>
<proteinExistence type="inferred from homology"/>
<keyword evidence="1" id="KW-0472">Membrane</keyword>
<dbReference type="InterPro" id="IPR049278">
    <property type="entry name" value="MS_channel_C"/>
</dbReference>
<dbReference type="Pfam" id="PF21082">
    <property type="entry name" value="MS_channel_3rd"/>
    <property type="match status" value="1"/>
</dbReference>
<feature type="transmembrane region" description="Helical" evidence="1">
    <location>
        <begin position="44"/>
        <end position="65"/>
    </location>
</feature>
<dbReference type="InterPro" id="IPR008910">
    <property type="entry name" value="MSC_TM_helix"/>
</dbReference>
<comment type="similarity">
    <text evidence="1">Belongs to the MscS (TC 1.A.23) family.</text>
</comment>
<evidence type="ECO:0000313" key="4">
    <source>
        <dbReference type="EMBL" id="MBV7257327.1"/>
    </source>
</evidence>
<keyword evidence="1" id="KW-0997">Cell inner membrane</keyword>
<keyword evidence="1" id="KW-0813">Transport</keyword>
<feature type="domain" description="Mechanosensitive ion channel MscS C-terminal" evidence="3">
    <location>
        <begin position="210"/>
        <end position="292"/>
    </location>
</feature>
<feature type="transmembrane region" description="Helical" evidence="1">
    <location>
        <begin position="92"/>
        <end position="113"/>
    </location>
</feature>
<dbReference type="Proteomes" id="UP000722336">
    <property type="component" value="Unassembled WGS sequence"/>
</dbReference>
<dbReference type="InterPro" id="IPR045275">
    <property type="entry name" value="MscS_archaea/bacteria_type"/>
</dbReference>
<reference evidence="4 5" key="1">
    <citation type="submission" date="2021-04" db="EMBL/GenBank/DDBJ databases">
        <authorList>
            <person name="Pira H."/>
            <person name="Risdian C."/>
            <person name="Wink J."/>
        </authorList>
    </citation>
    <scope>NUCLEOTIDE SEQUENCE [LARGE SCALE GENOMIC DNA]</scope>
    <source>
        <strain evidence="4 5">WHA3</strain>
    </source>
</reference>
<keyword evidence="1" id="KW-0407">Ion channel</keyword>
<dbReference type="PANTHER" id="PTHR30221:SF1">
    <property type="entry name" value="SMALL-CONDUCTANCE MECHANOSENSITIVE CHANNEL"/>
    <property type="match status" value="1"/>
</dbReference>
<protein>
    <recommendedName>
        <fullName evidence="1">Small-conductance mechanosensitive channel</fullName>
    </recommendedName>
</protein>
<comment type="function">
    <text evidence="1">Mechanosensitive channel that participates in the regulation of osmotic pressure changes within the cell, opening in response to stretch forces in the membrane lipid bilayer, without the need for other proteins. Contributes to normal resistance to hypoosmotic shock. Forms an ion channel of 1.0 nanosiemens conductance with a slight preference for anions.</text>
</comment>
<comment type="subunit">
    <text evidence="1">Homoheptamer.</text>
</comment>
<gene>
    <name evidence="4" type="ORF">KCG44_11080</name>
</gene>
<name>A0ABS6SHK4_9SPHN</name>
<feature type="transmembrane region" description="Helical" evidence="1">
    <location>
        <begin position="119"/>
        <end position="148"/>
    </location>
</feature>
<evidence type="ECO:0000313" key="5">
    <source>
        <dbReference type="Proteomes" id="UP000722336"/>
    </source>
</evidence>
<comment type="subcellular location">
    <subcellularLocation>
        <location evidence="1">Cell inner membrane</location>
        <topology evidence="1">Multi-pass membrane protein</topology>
    </subcellularLocation>
</comment>
<keyword evidence="1" id="KW-1133">Transmembrane helix</keyword>
<comment type="caution">
    <text evidence="1">Lacks conserved residue(s) required for the propagation of feature annotation.</text>
</comment>
<evidence type="ECO:0000259" key="2">
    <source>
        <dbReference type="Pfam" id="PF00924"/>
    </source>
</evidence>
<dbReference type="Pfam" id="PF05552">
    <property type="entry name" value="MS_channel_1st_1"/>
    <property type="match status" value="1"/>
</dbReference>
<dbReference type="RefSeq" id="WP_218446146.1">
    <property type="nucleotide sequence ID" value="NZ_JAGSPA010000003.1"/>
</dbReference>
<evidence type="ECO:0000259" key="3">
    <source>
        <dbReference type="Pfam" id="PF21082"/>
    </source>
</evidence>
<keyword evidence="1" id="KW-0406">Ion transport</keyword>
<keyword evidence="1" id="KW-0812">Transmembrane</keyword>
<dbReference type="Pfam" id="PF00924">
    <property type="entry name" value="MS_channel_2nd"/>
    <property type="match status" value="1"/>
</dbReference>
<keyword evidence="1" id="KW-1003">Cell membrane</keyword>